<evidence type="ECO:0000256" key="3">
    <source>
        <dbReference type="ARBA" id="ARBA00023004"/>
    </source>
</evidence>
<keyword evidence="4" id="KW-0411">Iron-sulfur</keyword>
<dbReference type="Gene3D" id="2.102.10.10">
    <property type="entry name" value="Rieske [2Fe-2S] iron-sulphur domain"/>
    <property type="match status" value="1"/>
</dbReference>
<dbReference type="InterPro" id="IPR017941">
    <property type="entry name" value="Rieske_2Fe-2S"/>
</dbReference>
<keyword evidence="2" id="KW-0479">Metal-binding</keyword>
<dbReference type="PROSITE" id="PS51296">
    <property type="entry name" value="RIESKE"/>
    <property type="match status" value="1"/>
</dbReference>
<organism evidence="6 7">
    <name type="scientific">Vreelandella andesensis</name>
    <dbReference type="NCBI Taxonomy" id="447567"/>
    <lineage>
        <taxon>Bacteria</taxon>
        <taxon>Pseudomonadati</taxon>
        <taxon>Pseudomonadota</taxon>
        <taxon>Gammaproteobacteria</taxon>
        <taxon>Oceanospirillales</taxon>
        <taxon>Halomonadaceae</taxon>
        <taxon>Vreelandella</taxon>
    </lineage>
</organism>
<dbReference type="Proteomes" id="UP000287336">
    <property type="component" value="Unassembled WGS sequence"/>
</dbReference>
<dbReference type="PANTHER" id="PTHR40261">
    <property type="match status" value="1"/>
</dbReference>
<feature type="domain" description="Rieske" evidence="5">
    <location>
        <begin position="16"/>
        <end position="119"/>
    </location>
</feature>
<name>A0A3S0YV96_9GAMM</name>
<evidence type="ECO:0000313" key="6">
    <source>
        <dbReference type="EMBL" id="RUR30352.1"/>
    </source>
</evidence>
<dbReference type="SUPFAM" id="SSF50022">
    <property type="entry name" value="ISP domain"/>
    <property type="match status" value="1"/>
</dbReference>
<evidence type="ECO:0000256" key="2">
    <source>
        <dbReference type="ARBA" id="ARBA00022723"/>
    </source>
</evidence>
<comment type="caution">
    <text evidence="6">The sequence shown here is derived from an EMBL/GenBank/DDBJ whole genome shotgun (WGS) entry which is preliminary data.</text>
</comment>
<dbReference type="GO" id="GO:0046872">
    <property type="term" value="F:metal ion binding"/>
    <property type="evidence" value="ECO:0007669"/>
    <property type="project" value="UniProtKB-KW"/>
</dbReference>
<evidence type="ECO:0000313" key="7">
    <source>
        <dbReference type="Proteomes" id="UP000287336"/>
    </source>
</evidence>
<dbReference type="PANTHER" id="PTHR40261:SF1">
    <property type="entry name" value="RIESKE DOMAIN-CONTAINING PROTEIN"/>
    <property type="match status" value="1"/>
</dbReference>
<gene>
    <name evidence="6" type="ORF">ELY33_11210</name>
</gene>
<dbReference type="CDD" id="cd03467">
    <property type="entry name" value="Rieske"/>
    <property type="match status" value="1"/>
</dbReference>
<dbReference type="Pfam" id="PF00355">
    <property type="entry name" value="Rieske"/>
    <property type="match status" value="1"/>
</dbReference>
<keyword evidence="3" id="KW-0408">Iron</keyword>
<proteinExistence type="predicted"/>
<protein>
    <submittedName>
        <fullName evidence="6">(2Fe-2S)-binding protein</fullName>
    </submittedName>
</protein>
<dbReference type="OrthoDB" id="9794779at2"/>
<keyword evidence="7" id="KW-1185">Reference proteome</keyword>
<sequence>MQDTWRNYTNTPQEGAIVCPSNDLQEGTAYCREVINNDRALPVILTRISGAVYCYVNACPHQYLPLNYRSDSIISSDGNRLLCSAHGATFDIKTGNCLTGAFDKLDAIPVFEDQQGNVCIKNRNS</sequence>
<evidence type="ECO:0000256" key="4">
    <source>
        <dbReference type="ARBA" id="ARBA00023014"/>
    </source>
</evidence>
<dbReference type="EMBL" id="RZHG01000019">
    <property type="protein sequence ID" value="RUR30352.1"/>
    <property type="molecule type" value="Genomic_DNA"/>
</dbReference>
<dbReference type="GO" id="GO:0051537">
    <property type="term" value="F:2 iron, 2 sulfur cluster binding"/>
    <property type="evidence" value="ECO:0007669"/>
    <property type="project" value="UniProtKB-KW"/>
</dbReference>
<reference evidence="6 7" key="1">
    <citation type="submission" date="2018-12" db="EMBL/GenBank/DDBJ databases">
        <title>three novel Halomonas strain isolated from plants.</title>
        <authorList>
            <person name="Sun C."/>
        </authorList>
    </citation>
    <scope>NUCLEOTIDE SEQUENCE [LARGE SCALE GENOMIC DNA]</scope>
    <source>
        <strain evidence="6 7">DSM 19434</strain>
    </source>
</reference>
<dbReference type="InterPro" id="IPR036922">
    <property type="entry name" value="Rieske_2Fe-2S_sf"/>
</dbReference>
<keyword evidence="1" id="KW-0001">2Fe-2S</keyword>
<dbReference type="RefSeq" id="WP_126947986.1">
    <property type="nucleotide sequence ID" value="NZ_RZHG01000019.1"/>
</dbReference>
<evidence type="ECO:0000256" key="1">
    <source>
        <dbReference type="ARBA" id="ARBA00022714"/>
    </source>
</evidence>
<dbReference type="AlphaFoldDB" id="A0A3S0YV96"/>
<evidence type="ECO:0000259" key="5">
    <source>
        <dbReference type="PROSITE" id="PS51296"/>
    </source>
</evidence>
<accession>A0A3S0YV96</accession>